<reference evidence="3 4" key="1">
    <citation type="submission" date="2020-03" db="EMBL/GenBank/DDBJ databases">
        <title>Roseomonas stagni sp. nov., isolated from pond water in Japan.</title>
        <authorList>
            <person name="Furuhata K."/>
            <person name="Miyamoto H."/>
            <person name="Goto K."/>
        </authorList>
    </citation>
    <scope>NUCLEOTIDE SEQUENCE [LARGE SCALE GENOMIC DNA]</scope>
    <source>
        <strain evidence="3 4">PeD5</strain>
    </source>
</reference>
<proteinExistence type="predicted"/>
<keyword evidence="4" id="KW-1185">Reference proteome</keyword>
<dbReference type="EMBL" id="JAAIKB010000023">
    <property type="protein sequence ID" value="NGM24056.1"/>
    <property type="molecule type" value="Genomic_DNA"/>
</dbReference>
<dbReference type="AlphaFoldDB" id="A0A6M1LU84"/>
<keyword evidence="2" id="KW-0472">Membrane</keyword>
<dbReference type="Proteomes" id="UP000475385">
    <property type="component" value="Unassembled WGS sequence"/>
</dbReference>
<dbReference type="RefSeq" id="WP_164697971.1">
    <property type="nucleotide sequence ID" value="NZ_JAAIKB010000023.1"/>
</dbReference>
<feature type="transmembrane region" description="Helical" evidence="2">
    <location>
        <begin position="63"/>
        <end position="81"/>
    </location>
</feature>
<comment type="caution">
    <text evidence="3">The sequence shown here is derived from an EMBL/GenBank/DDBJ whole genome shotgun (WGS) entry which is preliminary data.</text>
</comment>
<feature type="region of interest" description="Disordered" evidence="1">
    <location>
        <begin position="1"/>
        <end position="55"/>
    </location>
</feature>
<evidence type="ECO:0000256" key="1">
    <source>
        <dbReference type="SAM" id="MobiDB-lite"/>
    </source>
</evidence>
<evidence type="ECO:0000256" key="2">
    <source>
        <dbReference type="SAM" id="Phobius"/>
    </source>
</evidence>
<evidence type="ECO:0000313" key="4">
    <source>
        <dbReference type="Proteomes" id="UP000475385"/>
    </source>
</evidence>
<organism evidence="3 4">
    <name type="scientific">Falsiroseomonas algicola</name>
    <dbReference type="NCBI Taxonomy" id="2716930"/>
    <lineage>
        <taxon>Bacteria</taxon>
        <taxon>Pseudomonadati</taxon>
        <taxon>Pseudomonadota</taxon>
        <taxon>Alphaproteobacteria</taxon>
        <taxon>Acetobacterales</taxon>
        <taxon>Roseomonadaceae</taxon>
        <taxon>Falsiroseomonas</taxon>
    </lineage>
</organism>
<name>A0A6M1LU84_9PROT</name>
<keyword evidence="2" id="KW-0812">Transmembrane</keyword>
<evidence type="ECO:0000313" key="3">
    <source>
        <dbReference type="EMBL" id="NGM24056.1"/>
    </source>
</evidence>
<accession>A0A6M1LU84</accession>
<sequence length="82" mass="8786">MPNDPPVHAPRPEHGPDHHVLPRPIEARPDPFAVEGDHKVMRPNSHPEESGTGGDGWAAAKSALLFILGAAVVAWLLYSLLA</sequence>
<keyword evidence="2" id="KW-1133">Transmembrane helix</keyword>
<gene>
    <name evidence="3" type="ORF">G3576_28885</name>
</gene>
<feature type="compositionally biased region" description="Basic and acidic residues" evidence="1">
    <location>
        <begin position="10"/>
        <end position="49"/>
    </location>
</feature>
<protein>
    <submittedName>
        <fullName evidence="3">Uncharacterized protein</fullName>
    </submittedName>
</protein>